<reference evidence="2" key="1">
    <citation type="submission" date="2018-05" db="EMBL/GenBank/DDBJ databases">
        <authorList>
            <person name="Lanie J.A."/>
            <person name="Ng W.-L."/>
            <person name="Kazmierczak K.M."/>
            <person name="Andrzejewski T.M."/>
            <person name="Davidsen T.M."/>
            <person name="Wayne K.J."/>
            <person name="Tettelin H."/>
            <person name="Glass J.I."/>
            <person name="Rusch D."/>
            <person name="Podicherti R."/>
            <person name="Tsui H.-C.T."/>
            <person name="Winkler M.E."/>
        </authorList>
    </citation>
    <scope>NUCLEOTIDE SEQUENCE</scope>
</reference>
<dbReference type="EMBL" id="UINC01211612">
    <property type="protein sequence ID" value="SVE35582.1"/>
    <property type="molecule type" value="Genomic_DNA"/>
</dbReference>
<feature type="region of interest" description="Disordered" evidence="1">
    <location>
        <begin position="1"/>
        <end position="41"/>
    </location>
</feature>
<dbReference type="AlphaFoldDB" id="A0A383CTN7"/>
<proteinExistence type="predicted"/>
<protein>
    <submittedName>
        <fullName evidence="2">Uncharacterized protein</fullName>
    </submittedName>
</protein>
<evidence type="ECO:0000313" key="2">
    <source>
        <dbReference type="EMBL" id="SVE35582.1"/>
    </source>
</evidence>
<name>A0A383CTN7_9ZZZZ</name>
<gene>
    <name evidence="2" type="ORF">METZ01_LOCUS488436</name>
</gene>
<accession>A0A383CTN7</accession>
<sequence>VQAPRSSPRLLLLRTAAPEASRRTKVTQPPRHPPKPWQWPCNSGITARLSSREAAQSPLSNRRRQRVLRPLRTSAAAPCPRRVVGARLAPHGLPH</sequence>
<evidence type="ECO:0000256" key="1">
    <source>
        <dbReference type="SAM" id="MobiDB-lite"/>
    </source>
</evidence>
<feature type="compositionally biased region" description="Low complexity" evidence="1">
    <location>
        <begin position="1"/>
        <end position="18"/>
    </location>
</feature>
<feature type="non-terminal residue" evidence="2">
    <location>
        <position position="1"/>
    </location>
</feature>
<organism evidence="2">
    <name type="scientific">marine metagenome</name>
    <dbReference type="NCBI Taxonomy" id="408172"/>
    <lineage>
        <taxon>unclassified sequences</taxon>
        <taxon>metagenomes</taxon>
        <taxon>ecological metagenomes</taxon>
    </lineage>
</organism>